<protein>
    <submittedName>
        <fullName evidence="2">Uncharacterized protein</fullName>
    </submittedName>
</protein>
<dbReference type="EMBL" id="CADCWG010000012">
    <property type="protein sequence ID" value="CAA9534498.1"/>
    <property type="molecule type" value="Genomic_DNA"/>
</dbReference>
<name>A0A6J4TZ55_9BACT</name>
<organism evidence="2">
    <name type="scientific">uncultured Thermomicrobiales bacterium</name>
    <dbReference type="NCBI Taxonomy" id="1645740"/>
    <lineage>
        <taxon>Bacteria</taxon>
        <taxon>Pseudomonadati</taxon>
        <taxon>Thermomicrobiota</taxon>
        <taxon>Thermomicrobia</taxon>
        <taxon>Thermomicrobiales</taxon>
        <taxon>environmental samples</taxon>
    </lineage>
</organism>
<dbReference type="AlphaFoldDB" id="A0A6J4TZ55"/>
<proteinExistence type="predicted"/>
<reference evidence="2" key="1">
    <citation type="submission" date="2020-02" db="EMBL/GenBank/DDBJ databases">
        <authorList>
            <person name="Meier V. D."/>
        </authorList>
    </citation>
    <scope>NUCLEOTIDE SEQUENCE</scope>
    <source>
        <strain evidence="2">AVDCRST_MAG49</strain>
    </source>
</reference>
<evidence type="ECO:0000256" key="1">
    <source>
        <dbReference type="SAM" id="MobiDB-lite"/>
    </source>
</evidence>
<evidence type="ECO:0000313" key="2">
    <source>
        <dbReference type="EMBL" id="CAA9534498.1"/>
    </source>
</evidence>
<gene>
    <name evidence="2" type="ORF">AVDCRST_MAG49-159</name>
</gene>
<sequence>MVTTVAALPALRPVRVVPPLAERRRPRARPGSRPHRRPWRAGNRSW</sequence>
<accession>A0A6J4TZ55</accession>
<feature type="region of interest" description="Disordered" evidence="1">
    <location>
        <begin position="12"/>
        <end position="46"/>
    </location>
</feature>
<feature type="compositionally biased region" description="Basic residues" evidence="1">
    <location>
        <begin position="24"/>
        <end position="39"/>
    </location>
</feature>